<comment type="cofactor">
    <cofactor evidence="1 13">
        <name>heme</name>
        <dbReference type="ChEBI" id="CHEBI:30413"/>
    </cofactor>
</comment>
<accession>A0A034VQ50</accession>
<dbReference type="InterPro" id="IPR050476">
    <property type="entry name" value="Insect_CytP450_Detox"/>
</dbReference>
<name>A0A034VQ50_BACDO</name>
<dbReference type="EMBL" id="GAKP01014353">
    <property type="protein sequence ID" value="JAC44599.1"/>
    <property type="molecule type" value="Transcribed_RNA"/>
</dbReference>
<dbReference type="PRINTS" id="PR00385">
    <property type="entry name" value="P450"/>
</dbReference>
<reference evidence="15" key="1">
    <citation type="journal article" date="2014" name="BMC Genomics">
        <title>Characterizing the developmental transcriptome of the oriental fruit fly, Bactrocera dorsalis (Diptera: Tephritidae) through comparative genomic analysis with Drosophila melanogaster utilizing modENCODE datasets.</title>
        <authorList>
            <person name="Geib S.M."/>
            <person name="Calla B."/>
            <person name="Hall B."/>
            <person name="Hou S."/>
            <person name="Manoukis N.C."/>
        </authorList>
    </citation>
    <scope>NUCLEOTIDE SEQUENCE</scope>
    <source>
        <strain evidence="15">Punador</strain>
    </source>
</reference>
<keyword evidence="5 13" id="KW-0349">Heme</keyword>
<proteinExistence type="inferred from homology"/>
<dbReference type="AlphaFoldDB" id="A0A034VQ50"/>
<evidence type="ECO:0000256" key="13">
    <source>
        <dbReference type="PIRSR" id="PIRSR602401-1"/>
    </source>
</evidence>
<dbReference type="GeneID" id="105224048"/>
<evidence type="ECO:0000313" key="15">
    <source>
        <dbReference type="EMBL" id="JAC44599.1"/>
    </source>
</evidence>
<evidence type="ECO:0000256" key="6">
    <source>
        <dbReference type="ARBA" id="ARBA00022723"/>
    </source>
</evidence>
<keyword evidence="10 13" id="KW-0408">Iron</keyword>
<dbReference type="GO" id="GO:0016705">
    <property type="term" value="F:oxidoreductase activity, acting on paired donors, with incorporation or reduction of molecular oxygen"/>
    <property type="evidence" value="ECO:0007669"/>
    <property type="project" value="InterPro"/>
</dbReference>
<evidence type="ECO:0000256" key="7">
    <source>
        <dbReference type="ARBA" id="ARBA00022824"/>
    </source>
</evidence>
<keyword evidence="8" id="KW-0492">Microsome</keyword>
<evidence type="ECO:0000256" key="14">
    <source>
        <dbReference type="RuleBase" id="RU000461"/>
    </source>
</evidence>
<organism evidence="15">
    <name type="scientific">Bactrocera dorsalis</name>
    <name type="common">Oriental fruit fly</name>
    <name type="synonym">Dacus dorsalis</name>
    <dbReference type="NCBI Taxonomy" id="27457"/>
    <lineage>
        <taxon>Eukaryota</taxon>
        <taxon>Metazoa</taxon>
        <taxon>Ecdysozoa</taxon>
        <taxon>Arthropoda</taxon>
        <taxon>Hexapoda</taxon>
        <taxon>Insecta</taxon>
        <taxon>Pterygota</taxon>
        <taxon>Neoptera</taxon>
        <taxon>Endopterygota</taxon>
        <taxon>Diptera</taxon>
        <taxon>Brachycera</taxon>
        <taxon>Muscomorpha</taxon>
        <taxon>Tephritoidea</taxon>
        <taxon>Tephritidae</taxon>
        <taxon>Bactrocera</taxon>
        <taxon>Bactrocera</taxon>
    </lineage>
</organism>
<dbReference type="Pfam" id="PF00067">
    <property type="entry name" value="p450"/>
    <property type="match status" value="1"/>
</dbReference>
<sequence>MDFYFIIFSTIFMLLLSYLRYKYQYWELLGVPHLKMNYFLGNLFRIKTIHKTELLHEVYKEFRGKAKIVGTYIYTKPIAIILDLDLIKSILIKDFNKFTDRIERGHHPTNSLNSNVFSLPGEKWRPLRIKLSPTFTSAKMKFMFSTLLTVAQQLEEAFSKELSKTMSGVIELHDIMGRYTTDVIGSCVFGIECNSLKNPNADFCRIGHTIFYRQYYSIRWRTFMLTYPIMFKILQLFKIKRIPNHVEDFIIRLVRDTVRYREEHKVERKDFMNLLIELKNTKDSEGVSLMSIDELAAQVFVFFAAGFETSSSNMTYGLFELAKNQRVQDKLREEIKTVLSKHNGELTYDAMKEMTYLDQVINETLRKYPALGALTRVSVDAYKVPDTNITLEKDTNIFIPAKEIHYDPDIYDNPNEFRPERFDPAEMEKRHPQAFLGFGDGPRNCIGLRFGRMQVRVGLITVLKSYRFSLSEKTPTKLEISKDHIVLVPCSKVWLKAEKI</sequence>
<comment type="subcellular location">
    <subcellularLocation>
        <location evidence="3">Endoplasmic reticulum membrane</location>
        <topology evidence="3">Peripheral membrane protein</topology>
    </subcellularLocation>
    <subcellularLocation>
        <location evidence="2">Microsome membrane</location>
        <topology evidence="2">Peripheral membrane protein</topology>
    </subcellularLocation>
</comment>
<dbReference type="InterPro" id="IPR017972">
    <property type="entry name" value="Cyt_P450_CS"/>
</dbReference>
<dbReference type="InterPro" id="IPR002401">
    <property type="entry name" value="Cyt_P450_E_grp-I"/>
</dbReference>
<dbReference type="GO" id="GO:0020037">
    <property type="term" value="F:heme binding"/>
    <property type="evidence" value="ECO:0007669"/>
    <property type="project" value="InterPro"/>
</dbReference>
<evidence type="ECO:0000256" key="2">
    <source>
        <dbReference type="ARBA" id="ARBA00004174"/>
    </source>
</evidence>
<dbReference type="PANTHER" id="PTHR24292:SF100">
    <property type="entry name" value="CYTOCHROME P450 6A16, ISOFORM B-RELATED"/>
    <property type="match status" value="1"/>
</dbReference>
<keyword evidence="7" id="KW-0256">Endoplasmic reticulum</keyword>
<keyword evidence="12" id="KW-0472">Membrane</keyword>
<dbReference type="PANTHER" id="PTHR24292">
    <property type="entry name" value="CYTOCHROME P450"/>
    <property type="match status" value="1"/>
</dbReference>
<dbReference type="OrthoDB" id="2789670at2759"/>
<evidence type="ECO:0000256" key="11">
    <source>
        <dbReference type="ARBA" id="ARBA00023033"/>
    </source>
</evidence>
<protein>
    <submittedName>
        <fullName evidence="15">Putative cytochrome P450 6a14</fullName>
    </submittedName>
</protein>
<dbReference type="PROSITE" id="PS00086">
    <property type="entry name" value="CYTOCHROME_P450"/>
    <property type="match status" value="1"/>
</dbReference>
<evidence type="ECO:0000256" key="10">
    <source>
        <dbReference type="ARBA" id="ARBA00023004"/>
    </source>
</evidence>
<dbReference type="GO" id="GO:0005506">
    <property type="term" value="F:iron ion binding"/>
    <property type="evidence" value="ECO:0007669"/>
    <property type="project" value="InterPro"/>
</dbReference>
<feature type="binding site" description="axial binding residue" evidence="13">
    <location>
        <position position="445"/>
    </location>
    <ligand>
        <name>heme</name>
        <dbReference type="ChEBI" id="CHEBI:30413"/>
    </ligand>
    <ligandPart>
        <name>Fe</name>
        <dbReference type="ChEBI" id="CHEBI:18248"/>
    </ligandPart>
</feature>
<keyword evidence="11 14" id="KW-0503">Monooxygenase</keyword>
<dbReference type="Gene3D" id="1.10.630.10">
    <property type="entry name" value="Cytochrome P450"/>
    <property type="match status" value="1"/>
</dbReference>
<dbReference type="FunFam" id="1.10.630.10:FF:000042">
    <property type="entry name" value="Cytochrome P450"/>
    <property type="match status" value="1"/>
</dbReference>
<evidence type="ECO:0000256" key="4">
    <source>
        <dbReference type="ARBA" id="ARBA00010617"/>
    </source>
</evidence>
<dbReference type="InterPro" id="IPR036396">
    <property type="entry name" value="Cyt_P450_sf"/>
</dbReference>
<keyword evidence="9 14" id="KW-0560">Oxidoreductase</keyword>
<dbReference type="RefSeq" id="XP_011200321.4">
    <property type="nucleotide sequence ID" value="XM_011202019.4"/>
</dbReference>
<evidence type="ECO:0000256" key="3">
    <source>
        <dbReference type="ARBA" id="ARBA00004406"/>
    </source>
</evidence>
<dbReference type="InterPro" id="IPR001128">
    <property type="entry name" value="Cyt_P450"/>
</dbReference>
<dbReference type="KEGG" id="bdr:105224048"/>
<evidence type="ECO:0000256" key="12">
    <source>
        <dbReference type="ARBA" id="ARBA00023136"/>
    </source>
</evidence>
<comment type="similarity">
    <text evidence="4 14">Belongs to the cytochrome P450 family.</text>
</comment>
<gene>
    <name evidence="15" type="primary">C6A14</name>
</gene>
<evidence type="ECO:0000256" key="1">
    <source>
        <dbReference type="ARBA" id="ARBA00001971"/>
    </source>
</evidence>
<dbReference type="GO" id="GO:0004497">
    <property type="term" value="F:monooxygenase activity"/>
    <property type="evidence" value="ECO:0007669"/>
    <property type="project" value="UniProtKB-KW"/>
</dbReference>
<dbReference type="GO" id="GO:0005789">
    <property type="term" value="C:endoplasmic reticulum membrane"/>
    <property type="evidence" value="ECO:0007669"/>
    <property type="project" value="UniProtKB-SubCell"/>
</dbReference>
<keyword evidence="6 13" id="KW-0479">Metal-binding</keyword>
<dbReference type="PRINTS" id="PR00463">
    <property type="entry name" value="EP450I"/>
</dbReference>
<evidence type="ECO:0000256" key="5">
    <source>
        <dbReference type="ARBA" id="ARBA00022617"/>
    </source>
</evidence>
<dbReference type="CDD" id="cd11056">
    <property type="entry name" value="CYP6-like"/>
    <property type="match status" value="1"/>
</dbReference>
<evidence type="ECO:0000256" key="9">
    <source>
        <dbReference type="ARBA" id="ARBA00023002"/>
    </source>
</evidence>
<evidence type="ECO:0000256" key="8">
    <source>
        <dbReference type="ARBA" id="ARBA00022848"/>
    </source>
</evidence>
<dbReference type="SUPFAM" id="SSF48264">
    <property type="entry name" value="Cytochrome P450"/>
    <property type="match status" value="1"/>
</dbReference>